<dbReference type="PRINTS" id="PR00344">
    <property type="entry name" value="BCTRLSENSOR"/>
</dbReference>
<dbReference type="Pfam" id="PF13426">
    <property type="entry name" value="PAS_9"/>
    <property type="match status" value="1"/>
</dbReference>
<keyword evidence="13" id="KW-0067">ATP-binding</keyword>
<dbReference type="Pfam" id="PF08448">
    <property type="entry name" value="PAS_4"/>
    <property type="match status" value="3"/>
</dbReference>
<dbReference type="InterPro" id="IPR035965">
    <property type="entry name" value="PAS-like_dom_sf"/>
</dbReference>
<dbReference type="InterPro" id="IPR011712">
    <property type="entry name" value="Sig_transdc_His_kin_sub3_dim/P"/>
</dbReference>
<dbReference type="GO" id="GO:0005524">
    <property type="term" value="F:ATP binding"/>
    <property type="evidence" value="ECO:0007669"/>
    <property type="project" value="UniProtKB-KW"/>
</dbReference>
<evidence type="ECO:0000256" key="5">
    <source>
        <dbReference type="ARBA" id="ARBA00017322"/>
    </source>
</evidence>
<dbReference type="InterPro" id="IPR005467">
    <property type="entry name" value="His_kinase_dom"/>
</dbReference>
<dbReference type="SUPFAM" id="SSF55785">
    <property type="entry name" value="PYP-like sensor domain (PAS domain)"/>
    <property type="match status" value="5"/>
</dbReference>
<feature type="domain" description="PAS" evidence="22">
    <location>
        <begin position="196"/>
        <end position="249"/>
    </location>
</feature>
<dbReference type="RefSeq" id="WP_312745377.1">
    <property type="nucleotide sequence ID" value="NZ_CP116968.1"/>
</dbReference>
<dbReference type="CDD" id="cd16917">
    <property type="entry name" value="HATPase_UhpB-NarQ-NarX-like"/>
    <property type="match status" value="1"/>
</dbReference>
<evidence type="ECO:0000256" key="8">
    <source>
        <dbReference type="ARBA" id="ARBA00022553"/>
    </source>
</evidence>
<dbReference type="Gene3D" id="3.30.450.20">
    <property type="entry name" value="PAS domain"/>
    <property type="match status" value="5"/>
</dbReference>
<keyword evidence="19" id="KW-0175">Coiled coil</keyword>
<feature type="region of interest" description="Disordered" evidence="20">
    <location>
        <begin position="1"/>
        <end position="20"/>
    </location>
</feature>
<keyword evidence="25" id="KW-1185">Reference proteome</keyword>
<name>A0AA96GIU3_9BACT</name>
<dbReference type="GO" id="GO:0016020">
    <property type="term" value="C:membrane"/>
    <property type="evidence" value="ECO:0007669"/>
    <property type="project" value="InterPro"/>
</dbReference>
<dbReference type="EMBL" id="CP116968">
    <property type="protein sequence ID" value="WNM62213.1"/>
    <property type="molecule type" value="Genomic_DNA"/>
</dbReference>
<dbReference type="InterPro" id="IPR050482">
    <property type="entry name" value="Sensor_HK_TwoCompSys"/>
</dbReference>
<evidence type="ECO:0000256" key="11">
    <source>
        <dbReference type="ARBA" id="ARBA00022741"/>
    </source>
</evidence>
<evidence type="ECO:0000256" key="12">
    <source>
        <dbReference type="ARBA" id="ARBA00022777"/>
    </source>
</evidence>
<dbReference type="PROSITE" id="PS50113">
    <property type="entry name" value="PAC"/>
    <property type="match status" value="2"/>
</dbReference>
<evidence type="ECO:0000256" key="7">
    <source>
        <dbReference type="ARBA" id="ARBA00022490"/>
    </source>
</evidence>
<dbReference type="GO" id="GO:0051539">
    <property type="term" value="F:4 iron, 4 sulfur cluster binding"/>
    <property type="evidence" value="ECO:0007669"/>
    <property type="project" value="UniProtKB-KW"/>
</dbReference>
<dbReference type="SUPFAM" id="SSF55874">
    <property type="entry name" value="ATPase domain of HSP90 chaperone/DNA topoisomerase II/histidine kinase"/>
    <property type="match status" value="1"/>
</dbReference>
<gene>
    <name evidence="24" type="ORF">PQG83_00275</name>
</gene>
<dbReference type="SMART" id="SM00387">
    <property type="entry name" value="HATPase_c"/>
    <property type="match status" value="1"/>
</dbReference>
<proteinExistence type="predicted"/>
<evidence type="ECO:0000256" key="10">
    <source>
        <dbReference type="ARBA" id="ARBA00022723"/>
    </source>
</evidence>
<feature type="domain" description="Histidine kinase" evidence="21">
    <location>
        <begin position="842"/>
        <end position="929"/>
    </location>
</feature>
<keyword evidence="10" id="KW-0479">Metal-binding</keyword>
<dbReference type="KEGG" id="nneo:PQG83_00275"/>
<keyword evidence="14" id="KW-0408">Iron</keyword>
<dbReference type="InterPro" id="IPR000700">
    <property type="entry name" value="PAS-assoc_C"/>
</dbReference>
<dbReference type="GO" id="GO:0046983">
    <property type="term" value="F:protein dimerization activity"/>
    <property type="evidence" value="ECO:0007669"/>
    <property type="project" value="InterPro"/>
</dbReference>
<organism evidence="24 25">
    <name type="scientific">Candidatus Nitrospira neomarina</name>
    <dbReference type="NCBI Taxonomy" id="3020899"/>
    <lineage>
        <taxon>Bacteria</taxon>
        <taxon>Pseudomonadati</taxon>
        <taxon>Nitrospirota</taxon>
        <taxon>Nitrospiria</taxon>
        <taxon>Nitrospirales</taxon>
        <taxon>Nitrospiraceae</taxon>
        <taxon>Nitrospira</taxon>
    </lineage>
</organism>
<evidence type="ECO:0000256" key="4">
    <source>
        <dbReference type="ARBA" id="ARBA00012438"/>
    </source>
</evidence>
<evidence type="ECO:0000259" key="22">
    <source>
        <dbReference type="PROSITE" id="PS50112"/>
    </source>
</evidence>
<evidence type="ECO:0000256" key="15">
    <source>
        <dbReference type="ARBA" id="ARBA00023012"/>
    </source>
</evidence>
<feature type="domain" description="PAS" evidence="22">
    <location>
        <begin position="583"/>
        <end position="653"/>
    </location>
</feature>
<evidence type="ECO:0000256" key="18">
    <source>
        <dbReference type="ARBA" id="ARBA00030800"/>
    </source>
</evidence>
<reference evidence="24 25" key="1">
    <citation type="submission" date="2023-01" db="EMBL/GenBank/DDBJ databases">
        <title>Cultivation and genomic characterization of new, ubiquitous marine nitrite-oxidizing bacteria from the Nitrospirales.</title>
        <authorList>
            <person name="Mueller A.J."/>
            <person name="Daebeler A."/>
            <person name="Herbold C.W."/>
            <person name="Kirkegaard R.H."/>
            <person name="Daims H."/>
        </authorList>
    </citation>
    <scope>NUCLEOTIDE SEQUENCE [LARGE SCALE GENOMIC DNA]</scope>
    <source>
        <strain evidence="24 25">DK</strain>
    </source>
</reference>
<dbReference type="GO" id="GO:0000155">
    <property type="term" value="F:phosphorelay sensor kinase activity"/>
    <property type="evidence" value="ECO:0007669"/>
    <property type="project" value="InterPro"/>
</dbReference>
<dbReference type="PANTHER" id="PTHR24421:SF10">
    <property type="entry name" value="NITRATE_NITRITE SENSOR PROTEIN NARQ"/>
    <property type="match status" value="1"/>
</dbReference>
<evidence type="ECO:0000256" key="3">
    <source>
        <dbReference type="ARBA" id="ARBA00004496"/>
    </source>
</evidence>
<accession>A0AA96GIU3</accession>
<evidence type="ECO:0000313" key="24">
    <source>
        <dbReference type="EMBL" id="WNM62213.1"/>
    </source>
</evidence>
<dbReference type="EC" id="2.7.13.3" evidence="4"/>
<dbReference type="InterPro" id="IPR003594">
    <property type="entry name" value="HATPase_dom"/>
</dbReference>
<evidence type="ECO:0000256" key="2">
    <source>
        <dbReference type="ARBA" id="ARBA00001966"/>
    </source>
</evidence>
<dbReference type="SMART" id="SM00091">
    <property type="entry name" value="PAS"/>
    <property type="match status" value="5"/>
</dbReference>
<feature type="domain" description="PAC" evidence="23">
    <location>
        <begin position="274"/>
        <end position="326"/>
    </location>
</feature>
<keyword evidence="16" id="KW-0411">Iron-sulfur</keyword>
<dbReference type="Pfam" id="PF13188">
    <property type="entry name" value="PAS_8"/>
    <property type="match status" value="1"/>
</dbReference>
<comment type="cofactor">
    <cofactor evidence="2">
        <name>[4Fe-4S] cluster</name>
        <dbReference type="ChEBI" id="CHEBI:49883"/>
    </cofactor>
</comment>
<comment type="catalytic activity">
    <reaction evidence="1">
        <text>ATP + protein L-histidine = ADP + protein N-phospho-L-histidine.</text>
        <dbReference type="EC" id="2.7.13.3"/>
    </reaction>
</comment>
<dbReference type="SMART" id="SM00086">
    <property type="entry name" value="PAC"/>
    <property type="match status" value="3"/>
</dbReference>
<dbReference type="Pfam" id="PF02518">
    <property type="entry name" value="HATPase_c"/>
    <property type="match status" value="1"/>
</dbReference>
<dbReference type="InterPro" id="IPR013656">
    <property type="entry name" value="PAS_4"/>
</dbReference>
<evidence type="ECO:0000256" key="1">
    <source>
        <dbReference type="ARBA" id="ARBA00000085"/>
    </source>
</evidence>
<comment type="subcellular location">
    <subcellularLocation>
        <location evidence="3">Cytoplasm</location>
    </subcellularLocation>
</comment>
<comment type="function">
    <text evidence="17">Member of the two-component regulatory system NreB/NreC involved in the control of dissimilatory nitrate/nitrite reduction in response to oxygen. NreB functions as a direct oxygen sensor histidine kinase which is autophosphorylated, in the absence of oxygen, probably at the conserved histidine residue, and transfers its phosphate group probably to a conserved aspartate residue of NreC. NreB/NreC activates the expression of the nitrate (narGHJI) and nitrite (nir) reductase operons, as well as the putative nitrate transporter gene narT.</text>
</comment>
<dbReference type="CDD" id="cd00130">
    <property type="entry name" value="PAS"/>
    <property type="match status" value="5"/>
</dbReference>
<keyword evidence="7" id="KW-0963">Cytoplasm</keyword>
<keyword evidence="15" id="KW-0902">Two-component regulatory system</keyword>
<keyword evidence="9" id="KW-0808">Transferase</keyword>
<dbReference type="Gene3D" id="1.20.5.1930">
    <property type="match status" value="1"/>
</dbReference>
<dbReference type="InterPro" id="IPR000014">
    <property type="entry name" value="PAS"/>
</dbReference>
<evidence type="ECO:0000313" key="25">
    <source>
        <dbReference type="Proteomes" id="UP001302494"/>
    </source>
</evidence>
<dbReference type="InterPro" id="IPR036890">
    <property type="entry name" value="HATPase_C_sf"/>
</dbReference>
<dbReference type="AlphaFoldDB" id="A0AA96GIU3"/>
<evidence type="ECO:0000259" key="23">
    <source>
        <dbReference type="PROSITE" id="PS50113"/>
    </source>
</evidence>
<protein>
    <recommendedName>
        <fullName evidence="5">Oxygen sensor histidine kinase NreB</fullName>
        <ecNumber evidence="4">2.7.13.3</ecNumber>
    </recommendedName>
    <alternativeName>
        <fullName evidence="18">Nitrogen regulation protein B</fullName>
    </alternativeName>
</protein>
<evidence type="ECO:0000256" key="19">
    <source>
        <dbReference type="SAM" id="Coils"/>
    </source>
</evidence>
<evidence type="ECO:0000256" key="17">
    <source>
        <dbReference type="ARBA" id="ARBA00024827"/>
    </source>
</evidence>
<dbReference type="GO" id="GO:0005737">
    <property type="term" value="C:cytoplasm"/>
    <property type="evidence" value="ECO:0007669"/>
    <property type="project" value="UniProtKB-SubCell"/>
</dbReference>
<feature type="domain" description="PAC" evidence="23">
    <location>
        <begin position="530"/>
        <end position="582"/>
    </location>
</feature>
<dbReference type="GO" id="GO:0046872">
    <property type="term" value="F:metal ion binding"/>
    <property type="evidence" value="ECO:0007669"/>
    <property type="project" value="UniProtKB-KW"/>
</dbReference>
<evidence type="ECO:0000259" key="21">
    <source>
        <dbReference type="PROSITE" id="PS50109"/>
    </source>
</evidence>
<dbReference type="NCBIfam" id="TIGR00229">
    <property type="entry name" value="sensory_box"/>
    <property type="match status" value="5"/>
</dbReference>
<evidence type="ECO:0000256" key="20">
    <source>
        <dbReference type="SAM" id="MobiDB-lite"/>
    </source>
</evidence>
<dbReference type="InterPro" id="IPR001610">
    <property type="entry name" value="PAC"/>
</dbReference>
<keyword evidence="8" id="KW-0597">Phosphoprotein</keyword>
<feature type="coiled-coil region" evidence="19">
    <location>
        <begin position="37"/>
        <end position="71"/>
    </location>
</feature>
<keyword evidence="11" id="KW-0547">Nucleotide-binding</keyword>
<sequence length="932" mass="106626">MSPKNKPATGSHPLRRKAVTGLLTTREQVKKMTLEEVQHLVHELQVHQIELEMQNEELRQAQRELEVTRNRYAALFDFSRVGYVTLDDGHNRILEANLTFCHLVGVSRVDILNKKLEQYVIPDDQRAFKRYLDFLRQTPGTPRSDLLTLQHSNNPRRVRLEGCLESKEPSSKIRVFRIAVEDVTIQEQVECAQDEQRALMAVVMGGVMDAIVTIDESQRIVLFNKAAEDMFGCPASSALGQPIERFIPERFRAVHQEHFQQFGRNPKPFRQMGGAMEIFGLRTSGEEFPIEATISQVQVKEQGKKLFTVVLRDVTERRHAQEMLKKDQQFITAILDTAGALVVVMNRHGQIIRFNRACERLTGYAFEEVRHRLIWDILQPPMVGVEEVKEYFQAILQGQAPTFQENYWVTKENIRRWIAWSYAVLKDDQGRVDFVIVTGINLTGQRNAQRALKNEQRFIANVLNTTGALVIILDPQWRILRMNRASEQRVRHAFQDLKGQPFWNLLTPSEDDKEGATEVLEAYKTGRFPCTFESAILDKARQLCWIQWNTTASYKKNGGVEYFIVTGTDITRRKHTEQLLQQSKEQLQAILDHSPVSIWLKDLEGRYLKVNRQFEKNAGLSEKEILGKTDMQIFPSERASRFWEIDQTILQTRQAYESDEISDRSDGKHTEHVFKFLLTTPKGKPYALCGIATDITQRKQAETILQEASQRLEIQQLELRSLAAQLLTAQEEERRRLSRDLHDDVNQRLALMSLKLQSAQNDLPEIHPVSQKLHELYANVGDLSDDIRRLAYQYHPSILDDLGLGSALRSLCEDFEKWEGISVTCELPEGAPRISQAVGTCLYRVAQESLRNVVRHAQASAVHLLLGEGQDIILSIRDNGKGFEVDGLLSRGLGFVSMRERVRLVSGTLSVESQPGHGTTVTVSIPESEQHE</sequence>
<feature type="coiled-coil region" evidence="19">
    <location>
        <begin position="698"/>
        <end position="732"/>
    </location>
</feature>
<dbReference type="InterPro" id="IPR004358">
    <property type="entry name" value="Sig_transdc_His_kin-like_C"/>
</dbReference>
<evidence type="ECO:0000256" key="13">
    <source>
        <dbReference type="ARBA" id="ARBA00022840"/>
    </source>
</evidence>
<dbReference type="Pfam" id="PF07730">
    <property type="entry name" value="HisKA_3"/>
    <property type="match status" value="1"/>
</dbReference>
<dbReference type="PROSITE" id="PS50109">
    <property type="entry name" value="HIS_KIN"/>
    <property type="match status" value="1"/>
</dbReference>
<dbReference type="Gene3D" id="3.30.565.10">
    <property type="entry name" value="Histidine kinase-like ATPase, C-terminal domain"/>
    <property type="match status" value="1"/>
</dbReference>
<feature type="domain" description="PAS" evidence="22">
    <location>
        <begin position="327"/>
        <end position="380"/>
    </location>
</feature>
<feature type="domain" description="PAS" evidence="22">
    <location>
        <begin position="68"/>
        <end position="139"/>
    </location>
</feature>
<evidence type="ECO:0000256" key="16">
    <source>
        <dbReference type="ARBA" id="ARBA00023014"/>
    </source>
</evidence>
<dbReference type="PROSITE" id="PS50112">
    <property type="entry name" value="PAS"/>
    <property type="match status" value="4"/>
</dbReference>
<dbReference type="PANTHER" id="PTHR24421">
    <property type="entry name" value="NITRATE/NITRITE SENSOR PROTEIN NARX-RELATED"/>
    <property type="match status" value="1"/>
</dbReference>
<keyword evidence="6" id="KW-0004">4Fe-4S</keyword>
<evidence type="ECO:0000256" key="14">
    <source>
        <dbReference type="ARBA" id="ARBA00023004"/>
    </source>
</evidence>
<keyword evidence="12" id="KW-0418">Kinase</keyword>
<evidence type="ECO:0000256" key="9">
    <source>
        <dbReference type="ARBA" id="ARBA00022679"/>
    </source>
</evidence>
<evidence type="ECO:0000256" key="6">
    <source>
        <dbReference type="ARBA" id="ARBA00022485"/>
    </source>
</evidence>
<dbReference type="Proteomes" id="UP001302494">
    <property type="component" value="Chromosome"/>
</dbReference>